<evidence type="ECO:0000256" key="6">
    <source>
        <dbReference type="ARBA" id="ARBA00023054"/>
    </source>
</evidence>
<evidence type="ECO:0000256" key="12">
    <source>
        <dbReference type="SAM" id="SignalP"/>
    </source>
</evidence>
<protein>
    <recommendedName>
        <fullName evidence="13">AAA+ ATPase domain-containing protein</fullName>
    </recommendedName>
</protein>
<evidence type="ECO:0000256" key="5">
    <source>
        <dbReference type="ARBA" id="ARBA00022840"/>
    </source>
</evidence>
<evidence type="ECO:0000259" key="13">
    <source>
        <dbReference type="SMART" id="SM00382"/>
    </source>
</evidence>
<keyword evidence="8" id="KW-0472">Membrane</keyword>
<feature type="coiled-coil region" evidence="11">
    <location>
        <begin position="252"/>
        <end position="288"/>
    </location>
</feature>
<evidence type="ECO:0000313" key="14">
    <source>
        <dbReference type="EMBL" id="CAE0363480.1"/>
    </source>
</evidence>
<accession>A0A7S3JSF0</accession>
<keyword evidence="6 11" id="KW-0175">Coiled coil</keyword>
<dbReference type="Pfam" id="PF00004">
    <property type="entry name" value="AAA"/>
    <property type="match status" value="1"/>
</dbReference>
<evidence type="ECO:0000256" key="7">
    <source>
        <dbReference type="ARBA" id="ARBA00023128"/>
    </source>
</evidence>
<evidence type="ECO:0000256" key="8">
    <source>
        <dbReference type="ARBA" id="ARBA00023136"/>
    </source>
</evidence>
<feature type="signal peptide" evidence="12">
    <location>
        <begin position="1"/>
        <end position="21"/>
    </location>
</feature>
<evidence type="ECO:0000256" key="10">
    <source>
        <dbReference type="RuleBase" id="RU003651"/>
    </source>
</evidence>
<dbReference type="InterPro" id="IPR003959">
    <property type="entry name" value="ATPase_AAA_core"/>
</dbReference>
<dbReference type="EMBL" id="HBIJ01006005">
    <property type="protein sequence ID" value="CAE0363480.1"/>
    <property type="molecule type" value="Transcribed_RNA"/>
</dbReference>
<dbReference type="InterPro" id="IPR003960">
    <property type="entry name" value="ATPase_AAA_CS"/>
</dbReference>
<proteinExistence type="inferred from homology"/>
<dbReference type="SMART" id="SM00382">
    <property type="entry name" value="AAA"/>
    <property type="match status" value="1"/>
</dbReference>
<feature type="domain" description="AAA+ ATPase" evidence="13">
    <location>
        <begin position="416"/>
        <end position="549"/>
    </location>
</feature>
<evidence type="ECO:0000256" key="2">
    <source>
        <dbReference type="ARBA" id="ARBA00004436"/>
    </source>
</evidence>
<dbReference type="GO" id="GO:0008270">
    <property type="term" value="F:zinc ion binding"/>
    <property type="evidence" value="ECO:0007669"/>
    <property type="project" value="TreeGrafter"/>
</dbReference>
<dbReference type="PANTHER" id="PTHR23075">
    <property type="entry name" value="PUTATIVE ATP-ASE"/>
    <property type="match status" value="1"/>
</dbReference>
<keyword evidence="12" id="KW-0732">Signal</keyword>
<dbReference type="GO" id="GO:0007005">
    <property type="term" value="P:mitochondrion organization"/>
    <property type="evidence" value="ECO:0007669"/>
    <property type="project" value="TreeGrafter"/>
</dbReference>
<gene>
    <name evidence="14" type="ORF">ALAG00032_LOCUS4221</name>
</gene>
<keyword evidence="5 10" id="KW-0067">ATP-binding</keyword>
<sequence>MWLNVWLVKISLLIIVERSNTEEQQEASLAALRKLPIQRYEMAHDTVSGRVHYGVLAADAQKIFGNIYNERLSREELVPGAGGLTRAVVDSSILFMHGLSALRKLMNEIPQRIDETNLALQRVTSVASDLLNISTSISKENWQNAKQLHGEWTVVQAEIENAKTIIHKIEQAQKRTVALYEFQDKLRNGTQSLDYSMLLDRYDYRVNLKNLTLFEIDSLERTYGNFSEELILETELLILQHELDYNIHKEQLRRETALEVALEEEKRKAEAERLNEDMALRLIEARGEEQRQKLLQLLYAISSEFAGAAESLHSNPQRLWRLALGLVVLLAGCFMSRESAILCRNLLESYLSRPALVREASFSYFLSLRNVLWKSSEDRMQKNYNIFAGVILQNSIGPRLEALAHSLRGARRLHAPLRHIMLYGPPGTGKTLVARKLAAASGLDWAVASGGDIGPLGPSATTELHKLLNWARRSPRGLLLFLDEAEAALADRGRPNLSEDAVSALNAFLTHTSEPSYSVVLVLATNRPADIDAAVLDRIDEVIQLPLPDSHCRAQLLQLYFDQCFITDDARMRYSLFTSNRNKRPCIASDFDVSAHLNDLLPYTEGFSGREIAKLMLSIQAAVFSHDTKLVLTSSIWNEALRWKLAEVKPKKKDASI</sequence>
<keyword evidence="4" id="KW-0999">Mitochondrion inner membrane</keyword>
<dbReference type="Gene3D" id="3.40.50.300">
    <property type="entry name" value="P-loop containing nucleotide triphosphate hydrolases"/>
    <property type="match status" value="1"/>
</dbReference>
<organism evidence="14">
    <name type="scientific">Aureoumbra lagunensis</name>
    <dbReference type="NCBI Taxonomy" id="44058"/>
    <lineage>
        <taxon>Eukaryota</taxon>
        <taxon>Sar</taxon>
        <taxon>Stramenopiles</taxon>
        <taxon>Ochrophyta</taxon>
        <taxon>Pelagophyceae</taxon>
        <taxon>Pelagomonadales</taxon>
        <taxon>Aureoumbra</taxon>
    </lineage>
</organism>
<evidence type="ECO:0000256" key="1">
    <source>
        <dbReference type="ARBA" id="ARBA00004273"/>
    </source>
</evidence>
<dbReference type="InterPro" id="IPR021911">
    <property type="entry name" value="ATAD3_N"/>
</dbReference>
<comment type="subcellular location">
    <subcellularLocation>
        <location evidence="1">Mitochondrion inner membrane</location>
    </subcellularLocation>
    <subcellularLocation>
        <location evidence="2">Mitochondrion matrix</location>
        <location evidence="2">Mitochondrion nucleoid</location>
    </subcellularLocation>
</comment>
<evidence type="ECO:0000256" key="9">
    <source>
        <dbReference type="ARBA" id="ARBA00023271"/>
    </source>
</evidence>
<keyword evidence="9" id="KW-1135">Mitochondrion nucleoid</keyword>
<dbReference type="AlphaFoldDB" id="A0A7S3JSF0"/>
<name>A0A7S3JSF0_9STRA</name>
<dbReference type="InterPro" id="IPR003593">
    <property type="entry name" value="AAA+_ATPase"/>
</dbReference>
<dbReference type="GO" id="GO:0005743">
    <property type="term" value="C:mitochondrial inner membrane"/>
    <property type="evidence" value="ECO:0007669"/>
    <property type="project" value="UniProtKB-SubCell"/>
</dbReference>
<reference evidence="14" key="1">
    <citation type="submission" date="2021-01" db="EMBL/GenBank/DDBJ databases">
        <authorList>
            <person name="Corre E."/>
            <person name="Pelletier E."/>
            <person name="Niang G."/>
            <person name="Scheremetjew M."/>
            <person name="Finn R."/>
            <person name="Kale V."/>
            <person name="Holt S."/>
            <person name="Cochrane G."/>
            <person name="Meng A."/>
            <person name="Brown T."/>
            <person name="Cohen L."/>
        </authorList>
    </citation>
    <scope>NUCLEOTIDE SEQUENCE</scope>
    <source>
        <strain evidence="14">CCMP1510</strain>
    </source>
</reference>
<evidence type="ECO:0000256" key="4">
    <source>
        <dbReference type="ARBA" id="ARBA00022792"/>
    </source>
</evidence>
<dbReference type="InterPro" id="IPR027417">
    <property type="entry name" value="P-loop_NTPase"/>
</dbReference>
<dbReference type="PROSITE" id="PS00674">
    <property type="entry name" value="AAA"/>
    <property type="match status" value="1"/>
</dbReference>
<dbReference type="GO" id="GO:0042645">
    <property type="term" value="C:mitochondrial nucleoid"/>
    <property type="evidence" value="ECO:0007669"/>
    <property type="project" value="UniProtKB-SubCell"/>
</dbReference>
<keyword evidence="3 10" id="KW-0547">Nucleotide-binding</keyword>
<dbReference type="GO" id="GO:0016887">
    <property type="term" value="F:ATP hydrolysis activity"/>
    <property type="evidence" value="ECO:0007669"/>
    <property type="project" value="InterPro"/>
</dbReference>
<dbReference type="Pfam" id="PF12037">
    <property type="entry name" value="ATAD3_N"/>
    <property type="match status" value="1"/>
</dbReference>
<dbReference type="GO" id="GO:0005524">
    <property type="term" value="F:ATP binding"/>
    <property type="evidence" value="ECO:0007669"/>
    <property type="project" value="UniProtKB-KW"/>
</dbReference>
<dbReference type="PANTHER" id="PTHR23075:SF0">
    <property type="entry name" value="ATPASE FAMILY AAA DOMAIN-CONTAINING PROTEIN 3"/>
    <property type="match status" value="1"/>
</dbReference>
<feature type="chain" id="PRO_5030874522" description="AAA+ ATPase domain-containing protein" evidence="12">
    <location>
        <begin position="22"/>
        <end position="657"/>
    </location>
</feature>
<keyword evidence="7" id="KW-0496">Mitochondrion</keyword>
<evidence type="ECO:0000256" key="11">
    <source>
        <dbReference type="SAM" id="Coils"/>
    </source>
</evidence>
<dbReference type="SUPFAM" id="SSF52540">
    <property type="entry name" value="P-loop containing nucleoside triphosphate hydrolases"/>
    <property type="match status" value="1"/>
</dbReference>
<evidence type="ECO:0000256" key="3">
    <source>
        <dbReference type="ARBA" id="ARBA00022741"/>
    </source>
</evidence>
<comment type="similarity">
    <text evidence="10">Belongs to the AAA ATPase family.</text>
</comment>